<dbReference type="InterPro" id="IPR036457">
    <property type="entry name" value="PPM-type-like_dom_sf"/>
</dbReference>
<dbReference type="Gene3D" id="3.60.40.10">
    <property type="entry name" value="PPM-type phosphatase domain"/>
    <property type="match status" value="1"/>
</dbReference>
<feature type="non-terminal residue" evidence="2">
    <location>
        <position position="1"/>
    </location>
</feature>
<evidence type="ECO:0000259" key="1">
    <source>
        <dbReference type="Pfam" id="PF07228"/>
    </source>
</evidence>
<accession>X0Z5T5</accession>
<sequence>DGLMDCENHHGQQYGLEAVRKRAEGHTGSDLVKLLSQLEDDFDEWRSGTPLSDDLSLLLLNFNPDNAKMSHETEDLRLCQSS</sequence>
<dbReference type="EMBL" id="BART01004687">
    <property type="protein sequence ID" value="GAG55763.1"/>
    <property type="molecule type" value="Genomic_DNA"/>
</dbReference>
<dbReference type="InterPro" id="IPR001932">
    <property type="entry name" value="PPM-type_phosphatase-like_dom"/>
</dbReference>
<feature type="domain" description="PPM-type phosphatase" evidence="1">
    <location>
        <begin position="1"/>
        <end position="62"/>
    </location>
</feature>
<gene>
    <name evidence="2" type="ORF">S01H4_11536</name>
</gene>
<dbReference type="AlphaFoldDB" id="X0Z5T5"/>
<dbReference type="Pfam" id="PF07228">
    <property type="entry name" value="SpoIIE"/>
    <property type="match status" value="1"/>
</dbReference>
<comment type="caution">
    <text evidence="2">The sequence shown here is derived from an EMBL/GenBank/DDBJ whole genome shotgun (WGS) entry which is preliminary data.</text>
</comment>
<name>X0Z5T5_9ZZZZ</name>
<evidence type="ECO:0000313" key="2">
    <source>
        <dbReference type="EMBL" id="GAG55763.1"/>
    </source>
</evidence>
<protein>
    <recommendedName>
        <fullName evidence="1">PPM-type phosphatase domain-containing protein</fullName>
    </recommendedName>
</protein>
<reference evidence="2" key="1">
    <citation type="journal article" date="2014" name="Front. Microbiol.">
        <title>High frequency of phylogenetically diverse reductive dehalogenase-homologous genes in deep subseafloor sedimentary metagenomes.</title>
        <authorList>
            <person name="Kawai M."/>
            <person name="Futagami T."/>
            <person name="Toyoda A."/>
            <person name="Takaki Y."/>
            <person name="Nishi S."/>
            <person name="Hori S."/>
            <person name="Arai W."/>
            <person name="Tsubouchi T."/>
            <person name="Morono Y."/>
            <person name="Uchiyama I."/>
            <person name="Ito T."/>
            <person name="Fujiyama A."/>
            <person name="Inagaki F."/>
            <person name="Takami H."/>
        </authorList>
    </citation>
    <scope>NUCLEOTIDE SEQUENCE</scope>
    <source>
        <strain evidence="2">Expedition CK06-06</strain>
    </source>
</reference>
<organism evidence="2">
    <name type="scientific">marine sediment metagenome</name>
    <dbReference type="NCBI Taxonomy" id="412755"/>
    <lineage>
        <taxon>unclassified sequences</taxon>
        <taxon>metagenomes</taxon>
        <taxon>ecological metagenomes</taxon>
    </lineage>
</organism>
<proteinExistence type="predicted"/>